<protein>
    <recommendedName>
        <fullName evidence="3">Gag protein</fullName>
    </recommendedName>
</protein>
<dbReference type="AlphaFoldDB" id="A0AAD5IVM0"/>
<dbReference type="PANTHER" id="PTHR47481:SF10">
    <property type="entry name" value="COPIA-LIKE POLYPROTEIN_RETROTRANSPOSON"/>
    <property type="match status" value="1"/>
</dbReference>
<dbReference type="Pfam" id="PF14223">
    <property type="entry name" value="Retrotran_gag_2"/>
    <property type="match status" value="1"/>
</dbReference>
<reference evidence="1" key="2">
    <citation type="submission" date="2023-02" db="EMBL/GenBank/DDBJ databases">
        <authorList>
            <person name="Swenson N.G."/>
            <person name="Wegrzyn J.L."/>
            <person name="Mcevoy S.L."/>
        </authorList>
    </citation>
    <scope>NUCLEOTIDE SEQUENCE</scope>
    <source>
        <strain evidence="1">91603</strain>
        <tissue evidence="1">Leaf</tissue>
    </source>
</reference>
<reference evidence="1" key="1">
    <citation type="journal article" date="2022" name="Plant J.">
        <title>Strategies of tolerance reflected in two North American maple genomes.</title>
        <authorList>
            <person name="McEvoy S.L."/>
            <person name="Sezen U.U."/>
            <person name="Trouern-Trend A."/>
            <person name="McMahon S.M."/>
            <person name="Schaberg P.G."/>
            <person name="Yang J."/>
            <person name="Wegrzyn J.L."/>
            <person name="Swenson N.G."/>
        </authorList>
    </citation>
    <scope>NUCLEOTIDE SEQUENCE</scope>
    <source>
        <strain evidence="1">91603</strain>
    </source>
</reference>
<gene>
    <name evidence="1" type="ORF">LWI28_020140</name>
</gene>
<accession>A0AAD5IVM0</accession>
<proteinExistence type="predicted"/>
<dbReference type="Proteomes" id="UP001064489">
    <property type="component" value="Chromosome 5"/>
</dbReference>
<dbReference type="EMBL" id="JAJSOW010000102">
    <property type="protein sequence ID" value="KAI9177872.1"/>
    <property type="molecule type" value="Genomic_DNA"/>
</dbReference>
<sequence>MALLSSIPSYPYPATINVANFVSLKLTCTNYLLRETQVLALIESQDLLGFITGDIPHPTAEIEGTDGKVPNPALAPWKRTNRLVKAWITATISEEVLGTIVGVTTSFDVWKALTNAYSQDSQAREFELLLKLQEKKKESTSLVDYIRDFKSTFDQLNAIDKPMPDQNKVFWLLNGLGPRYESFSTAMLKPPVPSYNDLIPLLHSHELRNKSQLSEHVNPTLAFVGQRS</sequence>
<comment type="caution">
    <text evidence="1">The sequence shown here is derived from an EMBL/GenBank/DDBJ whole genome shotgun (WGS) entry which is preliminary data.</text>
</comment>
<name>A0AAD5IVM0_ACENE</name>
<keyword evidence="2" id="KW-1185">Reference proteome</keyword>
<evidence type="ECO:0000313" key="2">
    <source>
        <dbReference type="Proteomes" id="UP001064489"/>
    </source>
</evidence>
<evidence type="ECO:0008006" key="3">
    <source>
        <dbReference type="Google" id="ProtNLM"/>
    </source>
</evidence>
<organism evidence="1 2">
    <name type="scientific">Acer negundo</name>
    <name type="common">Box elder</name>
    <dbReference type="NCBI Taxonomy" id="4023"/>
    <lineage>
        <taxon>Eukaryota</taxon>
        <taxon>Viridiplantae</taxon>
        <taxon>Streptophyta</taxon>
        <taxon>Embryophyta</taxon>
        <taxon>Tracheophyta</taxon>
        <taxon>Spermatophyta</taxon>
        <taxon>Magnoliopsida</taxon>
        <taxon>eudicotyledons</taxon>
        <taxon>Gunneridae</taxon>
        <taxon>Pentapetalae</taxon>
        <taxon>rosids</taxon>
        <taxon>malvids</taxon>
        <taxon>Sapindales</taxon>
        <taxon>Sapindaceae</taxon>
        <taxon>Hippocastanoideae</taxon>
        <taxon>Acereae</taxon>
        <taxon>Acer</taxon>
    </lineage>
</organism>
<evidence type="ECO:0000313" key="1">
    <source>
        <dbReference type="EMBL" id="KAI9177872.1"/>
    </source>
</evidence>
<dbReference type="PANTHER" id="PTHR47481">
    <property type="match status" value="1"/>
</dbReference>